<sequence length="287" mass="31771">MIVLGLFLTWSLPGGAAGPGEWGAWEQHPLLRQAIRQAAERVAYARQAGARLVPVENGRTFCLVWYPQGAATGARPPVIATLSGHGSWAFDEFFLWHREAAARGYGILALQWWLGTGERRQDYLSPPEVYRSFEQIMRAEGIPPGRNLLHGFSRGSANIYGVTALDQRTGHRFFCLTVANAGKASPDFPINRDLTAGRFGPRPFDQTHWVLYAGAHDPHPERDGIPGMRETAAWLTSLGGTVDLFIEDQEGDHGGFHRRPANLRAALDVFQRLLEEAEAPAPLRRSN</sequence>
<gene>
    <name evidence="1" type="ORF">OZSIB_0171</name>
</gene>
<dbReference type="EMBL" id="QOQW01000014">
    <property type="protein sequence ID" value="RCK79300.1"/>
    <property type="molecule type" value="Genomic_DNA"/>
</dbReference>
<dbReference type="Proteomes" id="UP000252355">
    <property type="component" value="Unassembled WGS sequence"/>
</dbReference>
<organism evidence="1 2">
    <name type="scientific">Candidatus Ozemobacter sibiricus</name>
    <dbReference type="NCBI Taxonomy" id="2268124"/>
    <lineage>
        <taxon>Bacteria</taxon>
        <taxon>Candidatus Ozemobacteria</taxon>
        <taxon>Candidatus Ozemobacterales</taxon>
        <taxon>Candidatus Ozemobacteraceae</taxon>
        <taxon>Candidatus Ozemobacter</taxon>
    </lineage>
</organism>
<comment type="caution">
    <text evidence="1">The sequence shown here is derived from an EMBL/GenBank/DDBJ whole genome shotgun (WGS) entry which is preliminary data.</text>
</comment>
<evidence type="ECO:0008006" key="3">
    <source>
        <dbReference type="Google" id="ProtNLM"/>
    </source>
</evidence>
<name>A0A367ZMM9_9BACT</name>
<protein>
    <recommendedName>
        <fullName evidence="3">Peptidase S9 prolyl oligopeptidase catalytic domain-containing protein</fullName>
    </recommendedName>
</protein>
<dbReference type="InterPro" id="IPR029058">
    <property type="entry name" value="AB_hydrolase_fold"/>
</dbReference>
<reference evidence="1 2" key="1">
    <citation type="submission" date="2018-05" db="EMBL/GenBank/DDBJ databases">
        <title>A metagenomic window into the 2 km-deep terrestrial subsurface aquifer revealed taxonomically and functionally diverse microbial community comprising novel uncultured bacterial lineages.</title>
        <authorList>
            <person name="Kadnikov V.V."/>
            <person name="Mardanov A.V."/>
            <person name="Beletsky A.V."/>
            <person name="Banks D."/>
            <person name="Pimenov N.V."/>
            <person name="Frank Y.A."/>
            <person name="Karnachuk O.V."/>
            <person name="Ravin N.V."/>
        </authorList>
    </citation>
    <scope>NUCLEOTIDE SEQUENCE [LARGE SCALE GENOMIC DNA]</scope>
    <source>
        <strain evidence="1">BY5</strain>
    </source>
</reference>
<dbReference type="SUPFAM" id="SSF53474">
    <property type="entry name" value="alpha/beta-Hydrolases"/>
    <property type="match status" value="1"/>
</dbReference>
<evidence type="ECO:0000313" key="2">
    <source>
        <dbReference type="Proteomes" id="UP000252355"/>
    </source>
</evidence>
<evidence type="ECO:0000313" key="1">
    <source>
        <dbReference type="EMBL" id="RCK79300.1"/>
    </source>
</evidence>
<proteinExistence type="predicted"/>
<accession>A0A367ZMM9</accession>
<dbReference type="AlphaFoldDB" id="A0A367ZMM9"/>
<dbReference type="Gene3D" id="3.40.50.1820">
    <property type="entry name" value="alpha/beta hydrolase"/>
    <property type="match status" value="1"/>
</dbReference>